<accession>A0A402ANP4</accession>
<sequence>MLLTVALNYLSAQEGAVSIALGVDGGAVAPVSLYRSMGFKPIRTIEIWELNAATPQP</sequence>
<organism evidence="1 2">
    <name type="scientific">Dictyobacter kobayashii</name>
    <dbReference type="NCBI Taxonomy" id="2014872"/>
    <lineage>
        <taxon>Bacteria</taxon>
        <taxon>Bacillati</taxon>
        <taxon>Chloroflexota</taxon>
        <taxon>Ktedonobacteria</taxon>
        <taxon>Ktedonobacterales</taxon>
        <taxon>Dictyobacteraceae</taxon>
        <taxon>Dictyobacter</taxon>
    </lineage>
</organism>
<reference evidence="2" key="1">
    <citation type="submission" date="2018-12" db="EMBL/GenBank/DDBJ databases">
        <title>Tengunoibacter tsumagoiensis gen. nov., sp. nov., Dictyobacter kobayashii sp. nov., D. alpinus sp. nov., and D. joshuensis sp. nov. and description of Dictyobacteraceae fam. nov. within the order Ktedonobacterales isolated from Tengu-no-mugimeshi.</title>
        <authorList>
            <person name="Wang C.M."/>
            <person name="Zheng Y."/>
            <person name="Sakai Y."/>
            <person name="Toyoda A."/>
            <person name="Minakuchi Y."/>
            <person name="Abe K."/>
            <person name="Yokota A."/>
            <person name="Yabe S."/>
        </authorList>
    </citation>
    <scope>NUCLEOTIDE SEQUENCE [LARGE SCALE GENOMIC DNA]</scope>
    <source>
        <strain evidence="2">Uno11</strain>
    </source>
</reference>
<proteinExistence type="predicted"/>
<dbReference type="InterPro" id="IPR016181">
    <property type="entry name" value="Acyl_CoA_acyltransferase"/>
</dbReference>
<keyword evidence="2" id="KW-1185">Reference proteome</keyword>
<evidence type="ECO:0000313" key="1">
    <source>
        <dbReference type="EMBL" id="GCE20757.1"/>
    </source>
</evidence>
<dbReference type="SUPFAM" id="SSF55729">
    <property type="entry name" value="Acyl-CoA N-acyltransferases (Nat)"/>
    <property type="match status" value="1"/>
</dbReference>
<dbReference type="Proteomes" id="UP000287188">
    <property type="component" value="Unassembled WGS sequence"/>
</dbReference>
<dbReference type="Gene3D" id="3.40.630.30">
    <property type="match status" value="1"/>
</dbReference>
<name>A0A402ANP4_9CHLR</name>
<protein>
    <submittedName>
        <fullName evidence="1">Uncharacterized protein</fullName>
    </submittedName>
</protein>
<gene>
    <name evidence="1" type="ORF">KDK_45570</name>
</gene>
<comment type="caution">
    <text evidence="1">The sequence shown here is derived from an EMBL/GenBank/DDBJ whole genome shotgun (WGS) entry which is preliminary data.</text>
</comment>
<evidence type="ECO:0000313" key="2">
    <source>
        <dbReference type="Proteomes" id="UP000287188"/>
    </source>
</evidence>
<dbReference type="AlphaFoldDB" id="A0A402ANP4"/>
<dbReference type="EMBL" id="BIFS01000001">
    <property type="protein sequence ID" value="GCE20757.1"/>
    <property type="molecule type" value="Genomic_DNA"/>
</dbReference>